<proteinExistence type="predicted"/>
<accession>A0A1J5N4A1</accession>
<evidence type="ECO:0000313" key="3">
    <source>
        <dbReference type="Proteomes" id="UP000181901"/>
    </source>
</evidence>
<evidence type="ECO:0000313" key="2">
    <source>
        <dbReference type="EMBL" id="OIQ50443.1"/>
    </source>
</evidence>
<comment type="caution">
    <text evidence="2">The sequence shown here is derived from an EMBL/GenBank/DDBJ whole genome shotgun (WGS) entry which is preliminary data.</text>
</comment>
<sequence>MRPGRPYLRTFPMLLLACCLALPLSGCTEEKANALQVAAKQFRNESLSALDLYESFTISTIRGTRENQDETVAFLVGKLKEHGKKVDLPIFNALLNYGHESDAAVEPLKEEFSELKKYYTLFASIFDSVQRGHYFNKEAVARAEHVSIKLTLQLIQYAETLKEHSGYMFTADRARALDRLNKALESNNDADLRSAVEDILSIRNREDTAKAAVITQLLKAAEAGRIVTESIKDYGNLTANDILNNITDGLNVFAGLNIAGVDTDGLIAKYADYAQSVRSDPYWGPVLDMPIN</sequence>
<reference evidence="2 3" key="1">
    <citation type="submission" date="2015-09" db="EMBL/GenBank/DDBJ databases">
        <title>Genome of Desulfovibrio dechloracetivorans BerOc1, a mercury methylating strain isolated from highly hydrocarbons and metals contaminated coastal sediments.</title>
        <authorList>
            <person name="Goni Urriza M."/>
            <person name="Gassie C."/>
            <person name="Bouchez O."/>
            <person name="Klopp C."/>
            <person name="Ranchou-Peyruse A."/>
            <person name="Remy G."/>
        </authorList>
    </citation>
    <scope>NUCLEOTIDE SEQUENCE [LARGE SCALE GENOMIC DNA]</scope>
    <source>
        <strain evidence="2 3">BerOc1</strain>
    </source>
</reference>
<feature type="chain" id="PRO_5009635537" description="Lipoprotein" evidence="1">
    <location>
        <begin position="29"/>
        <end position="292"/>
    </location>
</feature>
<feature type="signal peptide" evidence="1">
    <location>
        <begin position="1"/>
        <end position="28"/>
    </location>
</feature>
<evidence type="ECO:0000256" key="1">
    <source>
        <dbReference type="SAM" id="SignalP"/>
    </source>
</evidence>
<name>A0A1J5N4A1_9BACT</name>
<dbReference type="Proteomes" id="UP000181901">
    <property type="component" value="Unassembled WGS sequence"/>
</dbReference>
<dbReference type="EMBL" id="LKAQ01000004">
    <property type="protein sequence ID" value="OIQ50443.1"/>
    <property type="molecule type" value="Genomic_DNA"/>
</dbReference>
<dbReference type="AlphaFoldDB" id="A0A1J5N4A1"/>
<keyword evidence="3" id="KW-1185">Reference proteome</keyword>
<keyword evidence="1" id="KW-0732">Signal</keyword>
<protein>
    <recommendedName>
        <fullName evidence="4">Lipoprotein</fullName>
    </recommendedName>
</protein>
<evidence type="ECO:0008006" key="4">
    <source>
        <dbReference type="Google" id="ProtNLM"/>
    </source>
</evidence>
<organism evidence="2 3">
    <name type="scientific">Pseudodesulfovibrio hydrargyri</name>
    <dbReference type="NCBI Taxonomy" id="2125990"/>
    <lineage>
        <taxon>Bacteria</taxon>
        <taxon>Pseudomonadati</taxon>
        <taxon>Thermodesulfobacteriota</taxon>
        <taxon>Desulfovibrionia</taxon>
        <taxon>Desulfovibrionales</taxon>
        <taxon>Desulfovibrionaceae</taxon>
    </lineage>
</organism>
<gene>
    <name evidence="2" type="ORF">BerOc1_02380</name>
</gene>